<dbReference type="EMBL" id="CP046171">
    <property type="protein sequence ID" value="QIS05910.1"/>
    <property type="molecule type" value="Genomic_DNA"/>
</dbReference>
<proteinExistence type="predicted"/>
<sequence>MKTIILRWQETSDHEVRVSVPDDFHLDSDYADDIANDVASLDDDGFQYCERDSFEFEDVGNIDSAAEVLYEETGVLIDDR</sequence>
<reference evidence="1 2" key="1">
    <citation type="journal article" date="2019" name="ACS Chem. Biol.">
        <title>Identification and Mobilization of a Cryptic Antibiotic Biosynthesis Gene Locus from a Human-Pathogenic Nocardia Isolate.</title>
        <authorList>
            <person name="Herisse M."/>
            <person name="Ishida K."/>
            <person name="Porter J.L."/>
            <person name="Howden B."/>
            <person name="Hertweck C."/>
            <person name="Stinear T.P."/>
            <person name="Pidot S.J."/>
        </authorList>
    </citation>
    <scope>NUCLEOTIDE SEQUENCE [LARGE SCALE GENOMIC DNA]</scope>
    <source>
        <strain evidence="1 2">AUSMDU00024985</strain>
    </source>
</reference>
<organism evidence="1 2">
    <name type="scientific">Nocardia brasiliensis</name>
    <dbReference type="NCBI Taxonomy" id="37326"/>
    <lineage>
        <taxon>Bacteria</taxon>
        <taxon>Bacillati</taxon>
        <taxon>Actinomycetota</taxon>
        <taxon>Actinomycetes</taxon>
        <taxon>Mycobacteriales</taxon>
        <taxon>Nocardiaceae</taxon>
        <taxon>Nocardia</taxon>
    </lineage>
</organism>
<evidence type="ECO:0000313" key="2">
    <source>
        <dbReference type="Proteomes" id="UP000501705"/>
    </source>
</evidence>
<dbReference type="AlphaFoldDB" id="A0A6G9XYG9"/>
<protein>
    <submittedName>
        <fullName evidence="1">Uncharacterized protein</fullName>
    </submittedName>
</protein>
<dbReference type="Proteomes" id="UP000501705">
    <property type="component" value="Chromosome"/>
</dbReference>
<name>A0A6G9XYG9_NOCBR</name>
<accession>A0A6G9XYG9</accession>
<evidence type="ECO:0000313" key="1">
    <source>
        <dbReference type="EMBL" id="QIS05910.1"/>
    </source>
</evidence>
<dbReference type="RefSeq" id="WP_167464964.1">
    <property type="nucleotide sequence ID" value="NZ_CP046171.1"/>
</dbReference>
<gene>
    <name evidence="1" type="ORF">F5X71_29605</name>
</gene>